<name>A0ABU1K5Q5_9FLAO</name>
<dbReference type="Proteomes" id="UP001257659">
    <property type="component" value="Unassembled WGS sequence"/>
</dbReference>
<dbReference type="SUPFAM" id="SSF49464">
    <property type="entry name" value="Carboxypeptidase regulatory domain-like"/>
    <property type="match status" value="1"/>
</dbReference>
<gene>
    <name evidence="1" type="ORF">GGR31_001584</name>
</gene>
<reference evidence="1 2" key="1">
    <citation type="submission" date="2023-07" db="EMBL/GenBank/DDBJ databases">
        <title>Genomic Encyclopedia of Type Strains, Phase IV (KMG-IV): sequencing the most valuable type-strain genomes for metagenomic binning, comparative biology and taxonomic classification.</title>
        <authorList>
            <person name="Goeker M."/>
        </authorList>
    </citation>
    <scope>NUCLEOTIDE SEQUENCE [LARGE SCALE GENOMIC DNA]</scope>
    <source>
        <strain evidence="1 2">DSM 102814</strain>
    </source>
</reference>
<organism evidence="1 2">
    <name type="scientific">Mesonia maritima</name>
    <dbReference type="NCBI Taxonomy" id="1793873"/>
    <lineage>
        <taxon>Bacteria</taxon>
        <taxon>Pseudomonadati</taxon>
        <taxon>Bacteroidota</taxon>
        <taxon>Flavobacteriia</taxon>
        <taxon>Flavobacteriales</taxon>
        <taxon>Flavobacteriaceae</taxon>
        <taxon>Mesonia</taxon>
    </lineage>
</organism>
<evidence type="ECO:0000313" key="1">
    <source>
        <dbReference type="EMBL" id="MDR6300937.1"/>
    </source>
</evidence>
<evidence type="ECO:0008006" key="3">
    <source>
        <dbReference type="Google" id="ProtNLM"/>
    </source>
</evidence>
<evidence type="ECO:0000313" key="2">
    <source>
        <dbReference type="Proteomes" id="UP001257659"/>
    </source>
</evidence>
<proteinExistence type="predicted"/>
<comment type="caution">
    <text evidence="1">The sequence shown here is derived from an EMBL/GenBank/DDBJ whole genome shotgun (WGS) entry which is preliminary data.</text>
</comment>
<keyword evidence="2" id="KW-1185">Reference proteome</keyword>
<sequence length="277" mass="31889">MRTEFIFILIFFYYNISQSQNVYSLKSSDDNSPIKYAYIYANNKILTSSDSLGIFKISDKYLNSTIKIEALGYKTIDSVSLKKTSNIVMEVKPVTLNEVILIQKKESEKFKLGKAKSGDIGIVCTLQNNTISQVSKLFKKPTQNILFLNKVKFKTLCSDKNRILSVFIYTVGKNGKPDRIINNEDIICNLKKGHNVLELDLSHLNITFPEKGVFIALNYIFLDQNKCYPNKNNNWYYYEPSIDAISIDNYTDSWYNINGLWKKSQTYSISMQLNVTN</sequence>
<dbReference type="EMBL" id="JAVDQA010000004">
    <property type="protein sequence ID" value="MDR6300937.1"/>
    <property type="molecule type" value="Genomic_DNA"/>
</dbReference>
<dbReference type="RefSeq" id="WP_309727849.1">
    <property type="nucleotide sequence ID" value="NZ_JAVDQA010000004.1"/>
</dbReference>
<accession>A0ABU1K5Q5</accession>
<protein>
    <recommendedName>
        <fullName evidence="3">Carboxypeptidase-like regulatory domain-containing protein</fullName>
    </recommendedName>
</protein>
<dbReference type="InterPro" id="IPR008969">
    <property type="entry name" value="CarboxyPept-like_regulatory"/>
</dbReference>